<dbReference type="Gramene" id="TraesPARA_EIv1.0_0380120.1">
    <property type="protein sequence ID" value="TraesPARA_EIv1.0_0380120.1.CDS1"/>
    <property type="gene ID" value="TraesPARA_EIv1.0_0380120"/>
</dbReference>
<dbReference type="Gramene" id="TraesCS2A03G0855300.1">
    <property type="protein sequence ID" value="TraesCS2A03G0855300.1.CDS1"/>
    <property type="gene ID" value="TraesCS2A03G0855300"/>
</dbReference>
<dbReference type="Gramene" id="TraesLAC2A03G00740280.1">
    <property type="protein sequence ID" value="TraesLAC2A03G00740280.1.CDS1"/>
    <property type="gene ID" value="TraesLAC2A03G00740280"/>
</dbReference>
<evidence type="ECO:0000313" key="2">
    <source>
        <dbReference type="EnsemblPlants" id="TraesCS2A02G349500.1.cds1"/>
    </source>
</evidence>
<dbReference type="Gramene" id="TraesJAG2A03G00736650.1">
    <property type="protein sequence ID" value="TraesJAG2A03G00736650.1.CDS1"/>
    <property type="gene ID" value="TraesJAG2A03G00736650"/>
</dbReference>
<feature type="region of interest" description="Disordered" evidence="1">
    <location>
        <begin position="1"/>
        <end position="132"/>
    </location>
</feature>
<protein>
    <submittedName>
        <fullName evidence="2">Uncharacterized protein</fullName>
    </submittedName>
</protein>
<name>A0A3B6B2D4_WHEAT</name>
<evidence type="ECO:0000313" key="3">
    <source>
        <dbReference type="Proteomes" id="UP000019116"/>
    </source>
</evidence>
<dbReference type="Gramene" id="TraesROB_scaffold_019371_01G000100.1">
    <property type="protein sequence ID" value="TraesROB_scaffold_019371_01G000100.1"/>
    <property type="gene ID" value="TraesROB_scaffold_019371_01G000100"/>
</dbReference>
<dbReference type="Proteomes" id="UP000019116">
    <property type="component" value="Chromosome 2A"/>
</dbReference>
<proteinExistence type="predicted"/>
<dbReference type="Gramene" id="TraesLDM2A03G00739090.1">
    <property type="protein sequence ID" value="TraesLDM2A03G00739090.1.CDS1"/>
    <property type="gene ID" value="TraesLDM2A03G00739090"/>
</dbReference>
<dbReference type="AlphaFoldDB" id="A0A3B6B2D4"/>
<dbReference type="Gramene" id="TraesARI2A03G00744080.1">
    <property type="protein sequence ID" value="TraesARI2A03G00744080.1.CDS1"/>
    <property type="gene ID" value="TraesARI2A03G00744080"/>
</dbReference>
<dbReference type="Gramene" id="TraesSTA2A03G00734780.1">
    <property type="protein sequence ID" value="TraesSTA2A03G00734780.1.CDS1"/>
    <property type="gene ID" value="TraesSTA2A03G00734780"/>
</dbReference>
<reference evidence="2" key="1">
    <citation type="submission" date="2018-08" db="EMBL/GenBank/DDBJ databases">
        <authorList>
            <person name="Rossello M."/>
        </authorList>
    </citation>
    <scope>NUCLEOTIDE SEQUENCE [LARGE SCALE GENOMIC DNA]</scope>
    <source>
        <strain evidence="2">cv. Chinese Spring</strain>
    </source>
</reference>
<dbReference type="Gramene" id="TraesNOR2A03G00746280.1">
    <property type="protein sequence ID" value="TraesNOR2A03G00746280.1.CDS1"/>
    <property type="gene ID" value="TraesNOR2A03G00746280"/>
</dbReference>
<dbReference type="Gramene" id="TraesCLE_scaffold_016402_01G000300.1">
    <property type="protein sequence ID" value="TraesCLE_scaffold_016402_01G000300.1"/>
    <property type="gene ID" value="TraesCLE_scaffold_016402_01G000300"/>
</dbReference>
<dbReference type="Gramene" id="TraesSYM2A03G00743960.1">
    <property type="protein sequence ID" value="TraesSYM2A03G00743960.1.CDS1"/>
    <property type="gene ID" value="TraesSYM2A03G00743960"/>
</dbReference>
<dbReference type="Gramene" id="TraesCAD_scaffold_077080_01G000100.1">
    <property type="protein sequence ID" value="TraesCAD_scaffold_077080_01G000100.1"/>
    <property type="gene ID" value="TraesCAD_scaffold_077080_01G000100"/>
</dbReference>
<dbReference type="Gramene" id="TraesCS2A02G349500.1">
    <property type="protein sequence ID" value="TraesCS2A02G349500.1.cds1"/>
    <property type="gene ID" value="TraesCS2A02G349500"/>
</dbReference>
<organism evidence="2">
    <name type="scientific">Triticum aestivum</name>
    <name type="common">Wheat</name>
    <dbReference type="NCBI Taxonomy" id="4565"/>
    <lineage>
        <taxon>Eukaryota</taxon>
        <taxon>Viridiplantae</taxon>
        <taxon>Streptophyta</taxon>
        <taxon>Embryophyta</taxon>
        <taxon>Tracheophyta</taxon>
        <taxon>Spermatophyta</taxon>
        <taxon>Magnoliopsida</taxon>
        <taxon>Liliopsida</taxon>
        <taxon>Poales</taxon>
        <taxon>Poaceae</taxon>
        <taxon>BOP clade</taxon>
        <taxon>Pooideae</taxon>
        <taxon>Triticodae</taxon>
        <taxon>Triticeae</taxon>
        <taxon>Triticinae</taxon>
        <taxon>Triticum</taxon>
    </lineage>
</organism>
<dbReference type="Gramene" id="TraesWEE_scaffold_025185_01G000100.1">
    <property type="protein sequence ID" value="TraesWEE_scaffold_025185_01G000100.1"/>
    <property type="gene ID" value="TraesWEE_scaffold_025185_01G000100"/>
</dbReference>
<feature type="compositionally biased region" description="Low complexity" evidence="1">
    <location>
        <begin position="98"/>
        <end position="107"/>
    </location>
</feature>
<reference evidence="2" key="2">
    <citation type="submission" date="2018-10" db="UniProtKB">
        <authorList>
            <consortium name="EnsemblPlants"/>
        </authorList>
    </citation>
    <scope>IDENTIFICATION</scope>
</reference>
<evidence type="ECO:0000256" key="1">
    <source>
        <dbReference type="SAM" id="MobiDB-lite"/>
    </source>
</evidence>
<dbReference type="EnsemblPlants" id="TraesCS2A02G349500.1">
    <property type="protein sequence ID" value="TraesCS2A02G349500.1.cds1"/>
    <property type="gene ID" value="TraesCS2A02G349500"/>
</dbReference>
<accession>A0A3B6B2D4</accession>
<dbReference type="Gramene" id="TraesJUL2A03G00741180.1">
    <property type="protein sequence ID" value="TraesJUL2A03G00741180.1.CDS1"/>
    <property type="gene ID" value="TraesJUL2A03G00741180"/>
</dbReference>
<keyword evidence="3" id="KW-1185">Reference proteome</keyword>
<dbReference type="Gramene" id="TraesRN2A0100833600.1">
    <property type="protein sequence ID" value="TraesRN2A0100833600.1"/>
    <property type="gene ID" value="TraesRN2A0100833600"/>
</dbReference>
<sequence>MVPEHGDDGDGSATVRDCGDDGGGSMMETELGDGGGGSVSGPEHGDDGGGPTSGPEHGDVGGVPRGREQAPALARDGDDGLAPGQDGHDGEWGLVLEPARAGAPCAPRRARPAWPAPEPSPQRLATEKSPWR</sequence>